<feature type="non-terminal residue" evidence="1">
    <location>
        <position position="590"/>
    </location>
</feature>
<organism evidence="1 2">
    <name type="scientific">Micavibrio aeruginosavorus</name>
    <dbReference type="NCBI Taxonomy" id="349221"/>
    <lineage>
        <taxon>Bacteria</taxon>
        <taxon>Pseudomonadati</taxon>
        <taxon>Bdellovibrionota</taxon>
        <taxon>Bdellovibrionia</taxon>
        <taxon>Bdellovibrionales</taxon>
        <taxon>Pseudobdellovibrionaceae</taxon>
        <taxon>Micavibrio</taxon>
    </lineage>
</organism>
<gene>
    <name evidence="1" type="ORF">DI586_11240</name>
</gene>
<dbReference type="InterPro" id="IPR027417">
    <property type="entry name" value="P-loop_NTPase"/>
</dbReference>
<protein>
    <submittedName>
        <fullName evidence="1">ATP-binding protein</fullName>
    </submittedName>
</protein>
<accession>A0A2W5FD07</accession>
<keyword evidence="1" id="KW-0547">Nucleotide-binding</keyword>
<comment type="caution">
    <text evidence="1">The sequence shown here is derived from an EMBL/GenBank/DDBJ whole genome shotgun (WGS) entry which is preliminary data.</text>
</comment>
<dbReference type="GO" id="GO:0005524">
    <property type="term" value="F:ATP binding"/>
    <property type="evidence" value="ECO:0007669"/>
    <property type="project" value="UniProtKB-KW"/>
</dbReference>
<dbReference type="EMBL" id="QFOT01000189">
    <property type="protein sequence ID" value="PZP53258.1"/>
    <property type="molecule type" value="Genomic_DNA"/>
</dbReference>
<reference evidence="1 2" key="1">
    <citation type="submission" date="2017-08" db="EMBL/GenBank/DDBJ databases">
        <title>Infants hospitalized years apart are colonized by the same room-sourced microbial strains.</title>
        <authorList>
            <person name="Brooks B."/>
            <person name="Olm M.R."/>
            <person name="Firek B.A."/>
            <person name="Baker R."/>
            <person name="Thomas B.C."/>
            <person name="Morowitz M.J."/>
            <person name="Banfield J.F."/>
        </authorList>
    </citation>
    <scope>NUCLEOTIDE SEQUENCE [LARGE SCALE GENOMIC DNA]</scope>
    <source>
        <strain evidence="1">S2_006_000_R2_64</strain>
    </source>
</reference>
<dbReference type="Gene3D" id="3.40.50.300">
    <property type="entry name" value="P-loop containing nucleotide triphosphate hydrolases"/>
    <property type="match status" value="1"/>
</dbReference>
<dbReference type="AlphaFoldDB" id="A0A2W5FD07"/>
<proteinExistence type="predicted"/>
<evidence type="ECO:0000313" key="1">
    <source>
        <dbReference type="EMBL" id="PZP53258.1"/>
    </source>
</evidence>
<sequence>MSLIGKVKVNDRFQRAIRIDSDLGNAEIVDSFICPQSSVEVLLNMARGKAEVNESAFTWTGPYGSGKSSLVVILNALLGQDNRLKNKVSKIVGAADALTIQKAFNVNQTKGWRFVPIVGSKRNFSDELIKALYSTYGNKRKFTADDLLESISAVVKAEPVGLFIVVDEMGKFLEAAADGQNDVYFFQQLAELSARSSGKLVILGILHQAFTEYGRKLTRAARDEWSKIQGRFVDLPLNVAGEELIDIISKAIKSSDKPSRISKLARIVSSNIANRKPVHQEKLAISLNACWPLHPVTASLLGPISRRRFGQNQRSVFGFLNSAEPFGFQSFLKEQSSDKNLYAPARLWDYLRANLEPSIMASPDGHKWSIAVDAIYRAEAGNKNEYVSDLLKTIAILDMFQERSGLVPDTEILSVCLSGIAEYDRTKILEKLEAQSLIRFKKHKKAYSLWEGSDFDIDSSIQNADASTQQLDFEKMRSAARFQPIVAKKHYHETGALRWLDVDLVSSGQAIKIAQGYEPQNGSTGLVLVVLGEDGVALDELDKIAKRASGVNSNWPVFVSVAQNSWLISTHAKELQALEWIRNNESSLGG</sequence>
<evidence type="ECO:0000313" key="2">
    <source>
        <dbReference type="Proteomes" id="UP000249739"/>
    </source>
</evidence>
<keyword evidence="1" id="KW-0067">ATP-binding</keyword>
<dbReference type="Proteomes" id="UP000249739">
    <property type="component" value="Unassembled WGS sequence"/>
</dbReference>
<name>A0A2W5FD07_9BACT</name>